<dbReference type="Proteomes" id="UP000318571">
    <property type="component" value="Chromosome 7"/>
</dbReference>
<dbReference type="Gene3D" id="2.170.270.10">
    <property type="entry name" value="SET domain"/>
    <property type="match status" value="1"/>
</dbReference>
<comment type="caution">
    <text evidence="9">The sequence shown here is derived from an EMBL/GenBank/DDBJ whole genome shotgun (WGS) entry which is preliminary data.</text>
</comment>
<dbReference type="PROSITE" id="PS50280">
    <property type="entry name" value="SET"/>
    <property type="match status" value="1"/>
</dbReference>
<gene>
    <name evidence="9" type="ORF">TCAL_00173</name>
</gene>
<evidence type="ECO:0000313" key="10">
    <source>
        <dbReference type="Proteomes" id="UP000318571"/>
    </source>
</evidence>
<dbReference type="PANTHER" id="PTHR46402">
    <property type="entry name" value="SET AND MYND DOMAIN-CONTAINING PROTEIN 5"/>
    <property type="match status" value="1"/>
</dbReference>
<dbReference type="PANTHER" id="PTHR46402:SF2">
    <property type="entry name" value="HISTONE-LYSINE N-TRIMETHYLTRANSFERASE SMYD5"/>
    <property type="match status" value="1"/>
</dbReference>
<feature type="region of interest" description="Disordered" evidence="7">
    <location>
        <begin position="475"/>
        <end position="496"/>
    </location>
</feature>
<evidence type="ECO:0000256" key="7">
    <source>
        <dbReference type="SAM" id="MobiDB-lite"/>
    </source>
</evidence>
<evidence type="ECO:0000259" key="8">
    <source>
        <dbReference type="PROSITE" id="PS50280"/>
    </source>
</evidence>
<accession>A0A553P2K1</accession>
<evidence type="ECO:0000256" key="4">
    <source>
        <dbReference type="ARBA" id="ARBA00022723"/>
    </source>
</evidence>
<dbReference type="Gene3D" id="6.10.140.2220">
    <property type="match status" value="1"/>
</dbReference>
<dbReference type="OMA" id="LMAMYQQ"/>
<keyword evidence="10" id="KW-1185">Reference proteome</keyword>
<protein>
    <recommendedName>
        <fullName evidence="8">SET domain-containing protein</fullName>
    </recommendedName>
</protein>
<keyword evidence="4" id="KW-0479">Metal-binding</keyword>
<dbReference type="InterPro" id="IPR002893">
    <property type="entry name" value="Znf_MYND"/>
</dbReference>
<evidence type="ECO:0000256" key="1">
    <source>
        <dbReference type="ARBA" id="ARBA00022603"/>
    </source>
</evidence>
<proteinExistence type="predicted"/>
<dbReference type="InterPro" id="IPR046341">
    <property type="entry name" value="SET_dom_sf"/>
</dbReference>
<keyword evidence="3" id="KW-0949">S-adenosyl-L-methionine</keyword>
<evidence type="ECO:0000256" key="6">
    <source>
        <dbReference type="ARBA" id="ARBA00022833"/>
    </source>
</evidence>
<feature type="domain" description="SET" evidence="8">
    <location>
        <begin position="71"/>
        <end position="447"/>
    </location>
</feature>
<keyword evidence="1" id="KW-0489">Methyltransferase</keyword>
<dbReference type="Pfam" id="PF00856">
    <property type="entry name" value="SET"/>
    <property type="match status" value="1"/>
</dbReference>
<evidence type="ECO:0000256" key="5">
    <source>
        <dbReference type="ARBA" id="ARBA00022771"/>
    </source>
</evidence>
<dbReference type="GO" id="GO:0045814">
    <property type="term" value="P:negative regulation of gene expression, epigenetic"/>
    <property type="evidence" value="ECO:0007669"/>
    <property type="project" value="TreeGrafter"/>
</dbReference>
<evidence type="ECO:0000256" key="2">
    <source>
        <dbReference type="ARBA" id="ARBA00022679"/>
    </source>
</evidence>
<dbReference type="GO" id="GO:0032259">
    <property type="term" value="P:methylation"/>
    <property type="evidence" value="ECO:0007669"/>
    <property type="project" value="UniProtKB-KW"/>
</dbReference>
<dbReference type="EMBL" id="VCGU01000008">
    <property type="protein sequence ID" value="TRY71909.1"/>
    <property type="molecule type" value="Genomic_DNA"/>
</dbReference>
<evidence type="ECO:0000313" key="9">
    <source>
        <dbReference type="EMBL" id="TRY71909.1"/>
    </source>
</evidence>
<dbReference type="Pfam" id="PF01753">
    <property type="entry name" value="zf-MYND"/>
    <property type="match status" value="1"/>
</dbReference>
<organism evidence="9 10">
    <name type="scientific">Tigriopus californicus</name>
    <name type="common">Marine copepod</name>
    <dbReference type="NCBI Taxonomy" id="6832"/>
    <lineage>
        <taxon>Eukaryota</taxon>
        <taxon>Metazoa</taxon>
        <taxon>Ecdysozoa</taxon>
        <taxon>Arthropoda</taxon>
        <taxon>Crustacea</taxon>
        <taxon>Multicrustacea</taxon>
        <taxon>Hexanauplia</taxon>
        <taxon>Copepoda</taxon>
        <taxon>Harpacticoida</taxon>
        <taxon>Harpacticidae</taxon>
        <taxon>Tigriopus</taxon>
    </lineage>
</organism>
<reference evidence="9 10" key="1">
    <citation type="journal article" date="2018" name="Nat. Ecol. Evol.">
        <title>Genomic signatures of mitonuclear coevolution across populations of Tigriopus californicus.</title>
        <authorList>
            <person name="Barreto F.S."/>
            <person name="Watson E.T."/>
            <person name="Lima T.G."/>
            <person name="Willett C.S."/>
            <person name="Edmands S."/>
            <person name="Li W."/>
            <person name="Burton R.S."/>
        </authorList>
    </citation>
    <scope>NUCLEOTIDE SEQUENCE [LARGE SCALE GENOMIC DNA]</scope>
    <source>
        <strain evidence="9 10">San Diego</strain>
    </source>
</reference>
<evidence type="ECO:0000256" key="3">
    <source>
        <dbReference type="ARBA" id="ARBA00022691"/>
    </source>
</evidence>
<dbReference type="GO" id="GO:0008270">
    <property type="term" value="F:zinc ion binding"/>
    <property type="evidence" value="ECO:0007669"/>
    <property type="project" value="UniProtKB-KW"/>
</dbReference>
<keyword evidence="2" id="KW-0808">Transferase</keyword>
<dbReference type="SMART" id="SM00317">
    <property type="entry name" value="SET"/>
    <property type="match status" value="1"/>
</dbReference>
<dbReference type="AlphaFoldDB" id="A0A553P2K1"/>
<dbReference type="STRING" id="6832.A0A553P2K1"/>
<sequence length="496" mass="56331">MCVLTNGYFLLFESAPTLDTNVPSVPPLDRQRTCFDQNNAIVRLKLSPCWWAFHSSGLIYLDHSVTMAMPEGIEVREISHDVGRGLFAQRAFESGQALFEESPLISAQFCWNEAYGYSCCHFCMTPLEDAQENIHRLTRNSNWVVPHPQCNPNRLEEHVQCPDCLIKYCSKDAQENIQRLTRNSNWVVPHPQCNPNRLEEHVQCPDCLIKYCSSGCQERAWHLFHKSLCRGMAAREANESEPWSKLLNDWRAMHYPPETTSITLLTRILASILQSNQPDTLKAQYLSFMHATVSSDDNMAHKILGDGFSHQLEHLRQALVPLFPQPEVAQFLSLEGFRTLFALVGRNGQGVATSPWSHWVKNVEALPLSDAERGDVMAFIDQVYEALDAESGSFLDNEGSGLFLLQSLCNHSCVPNAQIEFPFNNHVLMVKAIRPIQAGEEILISYLDDHQLERSRHSRRAILSQNYLFSCSCPKCQSQADDPDETSEEEMSEDEQ</sequence>
<keyword evidence="5" id="KW-0863">Zinc-finger</keyword>
<dbReference type="SUPFAM" id="SSF144232">
    <property type="entry name" value="HIT/MYND zinc finger-like"/>
    <property type="match status" value="1"/>
</dbReference>
<feature type="compositionally biased region" description="Acidic residues" evidence="7">
    <location>
        <begin position="481"/>
        <end position="496"/>
    </location>
</feature>
<dbReference type="InterPro" id="IPR001214">
    <property type="entry name" value="SET_dom"/>
</dbReference>
<dbReference type="Gene3D" id="1.10.220.160">
    <property type="match status" value="1"/>
</dbReference>
<dbReference type="GO" id="GO:0042799">
    <property type="term" value="F:histone H4K20 methyltransferase activity"/>
    <property type="evidence" value="ECO:0007669"/>
    <property type="project" value="TreeGrafter"/>
</dbReference>
<dbReference type="SUPFAM" id="SSF82199">
    <property type="entry name" value="SET domain"/>
    <property type="match status" value="1"/>
</dbReference>
<keyword evidence="6" id="KW-0862">Zinc</keyword>
<name>A0A553P2K1_TIGCA</name>